<accession>A0A7X1KLC0</accession>
<dbReference type="PANTHER" id="PTHR33938">
    <property type="entry name" value="FERULOYL ESTERASE B-RELATED"/>
    <property type="match status" value="1"/>
</dbReference>
<gene>
    <name evidence="9" type="ORF">H7F51_07830</name>
</gene>
<dbReference type="EMBL" id="JACLAW010000005">
    <property type="protein sequence ID" value="MBC2665427.1"/>
    <property type="molecule type" value="Genomic_DNA"/>
</dbReference>
<name>A0A7X1KLC0_9SPHN</name>
<evidence type="ECO:0000313" key="10">
    <source>
        <dbReference type="Proteomes" id="UP000566813"/>
    </source>
</evidence>
<keyword evidence="6" id="KW-0106">Calcium</keyword>
<dbReference type="GO" id="GO:0052689">
    <property type="term" value="F:carboxylic ester hydrolase activity"/>
    <property type="evidence" value="ECO:0007669"/>
    <property type="project" value="UniProtKB-KW"/>
</dbReference>
<evidence type="ECO:0000256" key="2">
    <source>
        <dbReference type="ARBA" id="ARBA00022487"/>
    </source>
</evidence>
<dbReference type="RefSeq" id="WP_185663687.1">
    <property type="nucleotide sequence ID" value="NZ_JACLAW010000005.1"/>
</dbReference>
<keyword evidence="2" id="KW-0719">Serine esterase</keyword>
<keyword evidence="3" id="KW-0479">Metal-binding</keyword>
<organism evidence="9 10">
    <name type="scientific">Novosphingobium flavum</name>
    <dbReference type="NCBI Taxonomy" id="1778672"/>
    <lineage>
        <taxon>Bacteria</taxon>
        <taxon>Pseudomonadati</taxon>
        <taxon>Pseudomonadota</taxon>
        <taxon>Alphaproteobacteria</taxon>
        <taxon>Sphingomonadales</taxon>
        <taxon>Sphingomonadaceae</taxon>
        <taxon>Novosphingobium</taxon>
    </lineage>
</organism>
<dbReference type="Gene3D" id="3.40.50.1820">
    <property type="entry name" value="alpha/beta hydrolase"/>
    <property type="match status" value="1"/>
</dbReference>
<dbReference type="SUPFAM" id="SSF53474">
    <property type="entry name" value="alpha/beta-Hydrolases"/>
    <property type="match status" value="1"/>
</dbReference>
<keyword evidence="10" id="KW-1185">Reference proteome</keyword>
<dbReference type="AlphaFoldDB" id="A0A7X1KLC0"/>
<dbReference type="InterPro" id="IPR029058">
    <property type="entry name" value="AB_hydrolase_fold"/>
</dbReference>
<feature type="signal peptide" evidence="8">
    <location>
        <begin position="1"/>
        <end position="22"/>
    </location>
</feature>
<comment type="caution">
    <text evidence="9">The sequence shown here is derived from an EMBL/GenBank/DDBJ whole genome shotgun (WGS) entry which is preliminary data.</text>
</comment>
<comment type="similarity">
    <text evidence="1">Belongs to the tannase family.</text>
</comment>
<keyword evidence="4 8" id="KW-0732">Signal</keyword>
<evidence type="ECO:0000256" key="6">
    <source>
        <dbReference type="ARBA" id="ARBA00022837"/>
    </source>
</evidence>
<dbReference type="Proteomes" id="UP000566813">
    <property type="component" value="Unassembled WGS sequence"/>
</dbReference>
<evidence type="ECO:0000256" key="7">
    <source>
        <dbReference type="ARBA" id="ARBA00023157"/>
    </source>
</evidence>
<reference evidence="9 10" key="1">
    <citation type="submission" date="2020-08" db="EMBL/GenBank/DDBJ databases">
        <title>The genome sequence of type strain Novosphingobium flavum NBRC 111647.</title>
        <authorList>
            <person name="Liu Y."/>
        </authorList>
    </citation>
    <scope>NUCLEOTIDE SEQUENCE [LARGE SCALE GENOMIC DNA]</scope>
    <source>
        <strain evidence="9 10">NBRC 111647</strain>
    </source>
</reference>
<dbReference type="Pfam" id="PF07519">
    <property type="entry name" value="Tannase"/>
    <property type="match status" value="2"/>
</dbReference>
<evidence type="ECO:0000256" key="4">
    <source>
        <dbReference type="ARBA" id="ARBA00022729"/>
    </source>
</evidence>
<keyword evidence="7" id="KW-1015">Disulfide bond</keyword>
<evidence type="ECO:0000313" key="9">
    <source>
        <dbReference type="EMBL" id="MBC2665427.1"/>
    </source>
</evidence>
<protein>
    <submittedName>
        <fullName evidence="9">Tannase/feruloyl esterase family alpha/beta hydrolase</fullName>
    </submittedName>
</protein>
<dbReference type="InterPro" id="IPR011118">
    <property type="entry name" value="Tannase/feruloyl_esterase"/>
</dbReference>
<evidence type="ECO:0000256" key="5">
    <source>
        <dbReference type="ARBA" id="ARBA00022801"/>
    </source>
</evidence>
<feature type="chain" id="PRO_5030804007" evidence="8">
    <location>
        <begin position="23"/>
        <end position="510"/>
    </location>
</feature>
<evidence type="ECO:0000256" key="1">
    <source>
        <dbReference type="ARBA" id="ARBA00006249"/>
    </source>
</evidence>
<evidence type="ECO:0000256" key="8">
    <source>
        <dbReference type="SAM" id="SignalP"/>
    </source>
</evidence>
<evidence type="ECO:0000256" key="3">
    <source>
        <dbReference type="ARBA" id="ARBA00022723"/>
    </source>
</evidence>
<sequence>MRRGLAAGAGLAALGLAMPVLAAPCDGVRGARVADVRLDRLTEIGPEHPFVPPIPGAAAMTQRFCRIEGTIEREIGFELWLPDKARWNGRMLVGGVGGQAGAFNYRELVRAAVRGYAGASTDSGHKASEAHWLLNRPDRAANYAGRAGHLLAIKVKALIAAAFGAPPAHAFFVGCSGGGRQALTEVQRYPRDFDGVIAGAPGVNTPEMSARRMWEMQRHSEWGVAVPAAAWQVAWRGATRLCDALDGVSDGVVADPRRCRFDPASLACRPGQAEECLTPVQVAAVRRLQAPLHDENGKRLDDGLLPIVQVSPALLPEPFTPGPSYLATVLFADGVHGDPDWDGRKFSLARDLPAIDRVMNLHADNPAIEPFARAGGKLILYQGWDDPLVSAQSTLRYWDALSARFGGRLGSLARLFMVPGMDHCRGGPGTDLFGGAGGDAPEADAGHDLLSALEDWVLKGRAPARVVAVRQEGGVTVRSRPLCAWPAEAVWTGRGSTDRAENFICRKGKT</sequence>
<dbReference type="GO" id="GO:0046872">
    <property type="term" value="F:metal ion binding"/>
    <property type="evidence" value="ECO:0007669"/>
    <property type="project" value="UniProtKB-KW"/>
</dbReference>
<keyword evidence="5 9" id="KW-0378">Hydrolase</keyword>
<proteinExistence type="inferred from homology"/>
<dbReference type="PANTHER" id="PTHR33938:SF15">
    <property type="entry name" value="FERULOYL ESTERASE B-RELATED"/>
    <property type="match status" value="1"/>
</dbReference>